<keyword evidence="1" id="KW-0732">Signal</keyword>
<protein>
    <submittedName>
        <fullName evidence="2">Prolyl 4-hydroxylase subunit alpha-1</fullName>
    </submittedName>
</protein>
<proteinExistence type="predicted"/>
<gene>
    <name evidence="2" type="primary">P4ha1</name>
</gene>
<feature type="non-terminal residue" evidence="2">
    <location>
        <position position="63"/>
    </location>
</feature>
<sequence>MSTPFSASLLLLLFSLLVASPILANAKLSILDGNDLGFDPSRVTQISWHPRAFVYEGFLTHEE</sequence>
<feature type="chain" id="PRO_5004015192" evidence="1">
    <location>
        <begin position="20"/>
        <end position="63"/>
    </location>
</feature>
<evidence type="ECO:0000313" key="2">
    <source>
        <dbReference type="EMBL" id="AGE93849.1"/>
    </source>
</evidence>
<feature type="signal peptide" evidence="1">
    <location>
        <begin position="1"/>
        <end position="19"/>
    </location>
</feature>
<organism evidence="2">
    <name type="scientific">Posidonia oceanica</name>
    <name type="common">Mediterranean tapeweed</name>
    <dbReference type="NCBI Taxonomy" id="55489"/>
    <lineage>
        <taxon>Eukaryota</taxon>
        <taxon>Viridiplantae</taxon>
        <taxon>Streptophyta</taxon>
        <taxon>Embryophyta</taxon>
        <taxon>Tracheophyta</taxon>
        <taxon>Spermatophyta</taxon>
        <taxon>Magnoliopsida</taxon>
        <taxon>Liliopsida</taxon>
        <taxon>Posidoniaceae</taxon>
        <taxon>Posidonia</taxon>
    </lineage>
</organism>
<accession>M1K5G7</accession>
<name>M1K5G7_POSOC</name>
<evidence type="ECO:0000256" key="1">
    <source>
        <dbReference type="SAM" id="SignalP"/>
    </source>
</evidence>
<reference evidence="2" key="1">
    <citation type="submission" date="2012-10" db="EMBL/GenBank/DDBJ databases">
        <title>Development of 51 novel EST-linked microsatellites in the Mediterranean seagrass Posidonia oceanica.</title>
        <authorList>
            <person name="D'Esposito D."/>
            <person name="Orsini L."/>
            <person name="Procaccini G."/>
        </authorList>
    </citation>
    <scope>NUCLEOTIDE SEQUENCE</scope>
    <source>
        <tissue evidence="2">Leaf</tissue>
    </source>
</reference>
<dbReference type="EMBL" id="JX971052">
    <property type="protein sequence ID" value="AGE93849.1"/>
    <property type="molecule type" value="Genomic_DNA"/>
</dbReference>
<dbReference type="AlphaFoldDB" id="M1K5G7"/>